<feature type="region of interest" description="Disordered" evidence="1">
    <location>
        <begin position="14"/>
        <end position="43"/>
    </location>
</feature>
<sequence length="280" mass="31001">MPFLSLLNFTTISTSSSPHTNPTGPHNTVATPKNPSPDSRHSSEADAHLILTRGTSSPSMMAEPTTFSLSAAPSRATDNPLCPLLKLSAELRNKIWSLSYTVEVKAASTDLATACGPSYALLSTCRQINAEASGFFKEARICYWTHNHFTLVERHNVMEPEKMFARLSAMTEDKGTDMIERLHITVARAHVATYCEAVPGTACLEWRISKWRFPASGNHLRGEAFYIFGKKSLKFHQQEEGRKTLSLELGSLLEDMLAPSMSLRDKFALVWNSAKGMHLD</sequence>
<feature type="compositionally biased region" description="Polar residues" evidence="1">
    <location>
        <begin position="14"/>
        <end position="37"/>
    </location>
</feature>
<gene>
    <name evidence="2" type="ORF">ZT1A5_G4622</name>
</gene>
<dbReference type="EMBL" id="LT882679">
    <property type="protein sequence ID" value="SMY23182.1"/>
    <property type="molecule type" value="Genomic_DNA"/>
</dbReference>
<name>A0A1Y6LF49_ZYMTR</name>
<evidence type="ECO:0000313" key="3">
    <source>
        <dbReference type="Proteomes" id="UP000215453"/>
    </source>
</evidence>
<organism evidence="2 3">
    <name type="scientific">Zymoseptoria tritici ST99CH_1A5</name>
    <dbReference type="NCBI Taxonomy" id="1276529"/>
    <lineage>
        <taxon>Eukaryota</taxon>
        <taxon>Fungi</taxon>
        <taxon>Dikarya</taxon>
        <taxon>Ascomycota</taxon>
        <taxon>Pezizomycotina</taxon>
        <taxon>Dothideomycetes</taxon>
        <taxon>Dothideomycetidae</taxon>
        <taxon>Mycosphaerellales</taxon>
        <taxon>Mycosphaerellaceae</taxon>
        <taxon>Zymoseptoria</taxon>
    </lineage>
</organism>
<evidence type="ECO:0000313" key="2">
    <source>
        <dbReference type="EMBL" id="SMY23182.1"/>
    </source>
</evidence>
<dbReference type="AlphaFoldDB" id="A0A1Y6LF49"/>
<proteinExistence type="predicted"/>
<protein>
    <submittedName>
        <fullName evidence="2">Uncharacterized protein</fullName>
    </submittedName>
</protein>
<evidence type="ECO:0000256" key="1">
    <source>
        <dbReference type="SAM" id="MobiDB-lite"/>
    </source>
</evidence>
<dbReference type="Proteomes" id="UP000215453">
    <property type="component" value="Chromosome 4"/>
</dbReference>
<accession>A0A1Y6LF49</accession>
<reference evidence="2 3" key="1">
    <citation type="submission" date="2016-10" db="EMBL/GenBank/DDBJ databases">
        <authorList>
            <person name="Varghese N."/>
        </authorList>
    </citation>
    <scope>NUCLEOTIDE SEQUENCE [LARGE SCALE GENOMIC DNA]</scope>
</reference>